<accession>A0A6G1SN15</accession>
<sequence>MRKSTQTSSSPSTMASRQVTVLFVLAALAGLAQARSLDTNDAPDSAVIPSPNQEFNYADEFMASDIQRTSSQHNTPMRGAAAATSSFPMASVEPQEQASNEASVPVYVSPFERAERGAATIAALTRPPKATTNFDDHQESSHAPPNYAPRPAATAAATANDLKTSASYGHHHHGHHGYDHSGWLDMGAWTGGKGSFGWYADYPVGGKHHGYGRK</sequence>
<keyword evidence="2" id="KW-0732">Signal</keyword>
<reference evidence="3" key="1">
    <citation type="submission" date="2018-10" db="EMBL/GenBank/DDBJ databases">
        <title>Transcriptome assembly of Aceria tosichella (Wheat curl mite) Type 2.</title>
        <authorList>
            <person name="Scully E.D."/>
            <person name="Geib S.M."/>
            <person name="Palmer N.A."/>
            <person name="Gupta A.K."/>
            <person name="Sarath G."/>
            <person name="Tatineni S."/>
        </authorList>
    </citation>
    <scope>NUCLEOTIDE SEQUENCE</scope>
    <source>
        <strain evidence="3">LincolnNE</strain>
    </source>
</reference>
<evidence type="ECO:0000313" key="3">
    <source>
        <dbReference type="EMBL" id="MDE51769.1"/>
    </source>
</evidence>
<dbReference type="AlphaFoldDB" id="A0A6G1SN15"/>
<dbReference type="EMBL" id="GGYP01006998">
    <property type="protein sequence ID" value="MDE51769.1"/>
    <property type="molecule type" value="Transcribed_RNA"/>
</dbReference>
<feature type="compositionally biased region" description="Polar residues" evidence="1">
    <location>
        <begin position="83"/>
        <end position="102"/>
    </location>
</feature>
<feature type="region of interest" description="Disordered" evidence="1">
    <location>
        <begin position="69"/>
        <end position="102"/>
    </location>
</feature>
<name>A0A6G1SN15_9ACAR</name>
<organism evidence="3">
    <name type="scientific">Aceria tosichella</name>
    <name type="common">wheat curl mite</name>
    <dbReference type="NCBI Taxonomy" id="561515"/>
    <lineage>
        <taxon>Eukaryota</taxon>
        <taxon>Metazoa</taxon>
        <taxon>Ecdysozoa</taxon>
        <taxon>Arthropoda</taxon>
        <taxon>Chelicerata</taxon>
        <taxon>Arachnida</taxon>
        <taxon>Acari</taxon>
        <taxon>Acariformes</taxon>
        <taxon>Trombidiformes</taxon>
        <taxon>Prostigmata</taxon>
        <taxon>Eupodina</taxon>
        <taxon>Eriophyoidea</taxon>
        <taxon>Eriophyidae</taxon>
        <taxon>Eriophyinae</taxon>
        <taxon>Aceriini</taxon>
        <taxon>Aceria</taxon>
    </lineage>
</organism>
<feature type="region of interest" description="Disordered" evidence="1">
    <location>
        <begin position="125"/>
        <end position="157"/>
    </location>
</feature>
<gene>
    <name evidence="3" type="ORF">g.10041</name>
</gene>
<evidence type="ECO:0000256" key="2">
    <source>
        <dbReference type="SAM" id="SignalP"/>
    </source>
</evidence>
<proteinExistence type="predicted"/>
<evidence type="ECO:0000256" key="1">
    <source>
        <dbReference type="SAM" id="MobiDB-lite"/>
    </source>
</evidence>
<feature type="compositionally biased region" description="Low complexity" evidence="1">
    <location>
        <begin position="143"/>
        <end position="157"/>
    </location>
</feature>
<feature type="signal peptide" evidence="2">
    <location>
        <begin position="1"/>
        <end position="34"/>
    </location>
</feature>
<protein>
    <submittedName>
        <fullName evidence="3">Uncharacterized protein</fullName>
    </submittedName>
</protein>
<feature type="chain" id="PRO_5026265246" evidence="2">
    <location>
        <begin position="35"/>
        <end position="214"/>
    </location>
</feature>